<comment type="caution">
    <text evidence="1">The sequence shown here is derived from an EMBL/GenBank/DDBJ whole genome shotgun (WGS) entry which is preliminary data.</text>
</comment>
<dbReference type="EMBL" id="DYVL01000004">
    <property type="protein sequence ID" value="HJG10322.1"/>
    <property type="molecule type" value="Genomic_DNA"/>
</dbReference>
<reference evidence="1" key="2">
    <citation type="submission" date="2021-09" db="EMBL/GenBank/DDBJ databases">
        <authorList>
            <person name="Gilroy R."/>
        </authorList>
    </citation>
    <scope>NUCLEOTIDE SEQUENCE</scope>
    <source>
        <strain evidence="1">CHK154-13316</strain>
    </source>
</reference>
<organism evidence="1 2">
    <name type="scientific">Bacteroides xylanisolvens</name>
    <dbReference type="NCBI Taxonomy" id="371601"/>
    <lineage>
        <taxon>Bacteria</taxon>
        <taxon>Pseudomonadati</taxon>
        <taxon>Bacteroidota</taxon>
        <taxon>Bacteroidia</taxon>
        <taxon>Bacteroidales</taxon>
        <taxon>Bacteroidaceae</taxon>
        <taxon>Bacteroides</taxon>
    </lineage>
</organism>
<sequence>MLPGDLKEAIKAGKIKVVNLTLTKDGRLVDGAEPKEPKEKTLGDVYKNYNLGRYASLSVNDPRVVIPNSDERAFRQGEYEVVEHYKNKLFLIKSISGGSVWHTIKNISTYAPLRNAIYIKDEALLIPKNIKELPE</sequence>
<evidence type="ECO:0000313" key="1">
    <source>
        <dbReference type="EMBL" id="HJG10322.1"/>
    </source>
</evidence>
<accession>A0A921I392</accession>
<gene>
    <name evidence="1" type="ORF">K8V07_00145</name>
</gene>
<evidence type="ECO:0000313" key="2">
    <source>
        <dbReference type="Proteomes" id="UP000747074"/>
    </source>
</evidence>
<protein>
    <submittedName>
        <fullName evidence="1">Uncharacterized protein</fullName>
    </submittedName>
</protein>
<reference evidence="1" key="1">
    <citation type="journal article" date="2021" name="PeerJ">
        <title>Extensive microbial diversity within the chicken gut microbiome revealed by metagenomics and culture.</title>
        <authorList>
            <person name="Gilroy R."/>
            <person name="Ravi A."/>
            <person name="Getino M."/>
            <person name="Pursley I."/>
            <person name="Horton D.L."/>
            <person name="Alikhan N.F."/>
            <person name="Baker D."/>
            <person name="Gharbi K."/>
            <person name="Hall N."/>
            <person name="Watson M."/>
            <person name="Adriaenssens E.M."/>
            <person name="Foster-Nyarko E."/>
            <person name="Jarju S."/>
            <person name="Secka A."/>
            <person name="Antonio M."/>
            <person name="Oren A."/>
            <person name="Chaudhuri R.R."/>
            <person name="La Ragione R."/>
            <person name="Hildebrand F."/>
            <person name="Pallen M.J."/>
        </authorList>
    </citation>
    <scope>NUCLEOTIDE SEQUENCE</scope>
    <source>
        <strain evidence="1">CHK154-13316</strain>
    </source>
</reference>
<dbReference type="Proteomes" id="UP000747074">
    <property type="component" value="Unassembled WGS sequence"/>
</dbReference>
<proteinExistence type="predicted"/>
<name>A0A921I392_9BACE</name>
<dbReference type="AlphaFoldDB" id="A0A921I392"/>